<dbReference type="PROSITE" id="PS50005">
    <property type="entry name" value="TPR"/>
    <property type="match status" value="1"/>
</dbReference>
<evidence type="ECO:0000313" key="4">
    <source>
        <dbReference type="EMBL" id="GGM09872.1"/>
    </source>
</evidence>
<dbReference type="SUPFAM" id="SSF55073">
    <property type="entry name" value="Nucleotide cyclase"/>
    <property type="match status" value="1"/>
</dbReference>
<dbReference type="SUPFAM" id="SSF48452">
    <property type="entry name" value="TPR-like"/>
    <property type="match status" value="2"/>
</dbReference>
<name>A0ABQ2GSK1_9DEIO</name>
<gene>
    <name evidence="4" type="ORF">GCM10010841_17910</name>
</gene>
<dbReference type="Gene3D" id="1.25.40.10">
    <property type="entry name" value="Tetratricopeptide repeat domain"/>
    <property type="match status" value="2"/>
</dbReference>
<organism evidence="4 5">
    <name type="scientific">Deinococcus aerophilus</name>
    <dbReference type="NCBI Taxonomy" id="522488"/>
    <lineage>
        <taxon>Bacteria</taxon>
        <taxon>Thermotogati</taxon>
        <taxon>Deinococcota</taxon>
        <taxon>Deinococci</taxon>
        <taxon>Deinococcales</taxon>
        <taxon>Deinococcaceae</taxon>
        <taxon>Deinococcus</taxon>
    </lineage>
</organism>
<proteinExistence type="predicted"/>
<evidence type="ECO:0000256" key="1">
    <source>
        <dbReference type="PROSITE-ProRule" id="PRU00339"/>
    </source>
</evidence>
<dbReference type="Proteomes" id="UP000661918">
    <property type="component" value="Unassembled WGS sequence"/>
</dbReference>
<dbReference type="CDD" id="cd01949">
    <property type="entry name" value="GGDEF"/>
    <property type="match status" value="1"/>
</dbReference>
<evidence type="ECO:0000313" key="5">
    <source>
        <dbReference type="Proteomes" id="UP000661918"/>
    </source>
</evidence>
<feature type="compositionally biased region" description="Pro residues" evidence="2">
    <location>
        <begin position="8"/>
        <end position="23"/>
    </location>
</feature>
<dbReference type="NCBIfam" id="TIGR00254">
    <property type="entry name" value="GGDEF"/>
    <property type="match status" value="1"/>
</dbReference>
<protein>
    <recommendedName>
        <fullName evidence="3">GGDEF domain-containing protein</fullName>
    </recommendedName>
</protein>
<keyword evidence="1" id="KW-0802">TPR repeat</keyword>
<comment type="caution">
    <text evidence="4">The sequence shown here is derived from an EMBL/GenBank/DDBJ whole genome shotgun (WGS) entry which is preliminary data.</text>
</comment>
<dbReference type="PROSITE" id="PS50887">
    <property type="entry name" value="GGDEF"/>
    <property type="match status" value="1"/>
</dbReference>
<evidence type="ECO:0000259" key="3">
    <source>
        <dbReference type="PROSITE" id="PS50887"/>
    </source>
</evidence>
<dbReference type="Gene3D" id="3.30.70.270">
    <property type="match status" value="1"/>
</dbReference>
<dbReference type="Pfam" id="PF00990">
    <property type="entry name" value="GGDEF"/>
    <property type="match status" value="1"/>
</dbReference>
<reference evidence="5" key="1">
    <citation type="journal article" date="2019" name="Int. J. Syst. Evol. Microbiol.">
        <title>The Global Catalogue of Microorganisms (GCM) 10K type strain sequencing project: providing services to taxonomists for standard genome sequencing and annotation.</title>
        <authorList>
            <consortium name="The Broad Institute Genomics Platform"/>
            <consortium name="The Broad Institute Genome Sequencing Center for Infectious Disease"/>
            <person name="Wu L."/>
            <person name="Ma J."/>
        </authorList>
    </citation>
    <scope>NUCLEOTIDE SEQUENCE [LARGE SCALE GENOMIC DNA]</scope>
    <source>
        <strain evidence="5">JCM 15443</strain>
    </source>
</reference>
<dbReference type="InterPro" id="IPR011990">
    <property type="entry name" value="TPR-like_helical_dom_sf"/>
</dbReference>
<feature type="region of interest" description="Disordered" evidence="2">
    <location>
        <begin position="1"/>
        <end position="26"/>
    </location>
</feature>
<dbReference type="InterPro" id="IPR043128">
    <property type="entry name" value="Rev_trsase/Diguanyl_cyclase"/>
</dbReference>
<dbReference type="InterPro" id="IPR000160">
    <property type="entry name" value="GGDEF_dom"/>
</dbReference>
<evidence type="ECO:0000256" key="2">
    <source>
        <dbReference type="SAM" id="MobiDB-lite"/>
    </source>
</evidence>
<accession>A0ABQ2GSK1</accession>
<feature type="repeat" description="TPR" evidence="1">
    <location>
        <begin position="298"/>
        <end position="331"/>
    </location>
</feature>
<feature type="domain" description="GGDEF" evidence="3">
    <location>
        <begin position="443"/>
        <end position="579"/>
    </location>
</feature>
<dbReference type="InterPro" id="IPR029787">
    <property type="entry name" value="Nucleotide_cyclase"/>
</dbReference>
<dbReference type="SMART" id="SM00267">
    <property type="entry name" value="GGDEF"/>
    <property type="match status" value="1"/>
</dbReference>
<dbReference type="InterPro" id="IPR019734">
    <property type="entry name" value="TPR_rpt"/>
</dbReference>
<dbReference type="InterPro" id="IPR050469">
    <property type="entry name" value="Diguanylate_Cyclase"/>
</dbReference>
<dbReference type="EMBL" id="BMOM01000012">
    <property type="protein sequence ID" value="GGM09872.1"/>
    <property type="molecule type" value="Genomic_DNA"/>
</dbReference>
<dbReference type="PANTHER" id="PTHR45138:SF9">
    <property type="entry name" value="DIGUANYLATE CYCLASE DGCM-RELATED"/>
    <property type="match status" value="1"/>
</dbReference>
<keyword evidence="5" id="KW-1185">Reference proteome</keyword>
<dbReference type="PANTHER" id="PTHR45138">
    <property type="entry name" value="REGULATORY COMPONENTS OF SENSORY TRANSDUCTION SYSTEM"/>
    <property type="match status" value="1"/>
</dbReference>
<sequence length="589" mass="63879">MAAVNGPLPDPVCSPPPPLPPGAGVPRPLLARWEDAQDDTQRAYALNALARYVQLSSWEAARQLVEGALELALRAGSADAAVEALTDLAIICTETSAQVLALEHVAHALRLVKEHALTQRHPGVINARALTRLTAGDEVGARRDLTLALRLARAAGAGHTAAFALVNLAWLASVSGQPELALHQLSLLEEQLVTLERHLQHEMWPFVHEGRAHAYVVLARQARERGRAQAEAEAVRRGLQSIIACHAALVDSPDRTVLMLCESHHSRLKLLAGEVQAAAHHAYASLNHAEALKYVSYPEPYLALAEVHLARHNWEAAQPAFRRALEVGRQHGRFRENQRMLDMMAQWQERAGDLAAALATTREALEEGRLFMDRLAEAEARMEELDAEPTLTDDGAHSWQERLRLAEQQAREDILTGLLNRRGLEEGLRRLSAAAGSPDQPAPPLLVAFVDIDHFKRVNDLLSHALGDQALRTTAQLLAATLPAGSLLGRYGGEEFVVALPLPPDEPDPAGAAHALLDTCRAAVARHAWESLLPGMTLTISIGYALGHPSGLDGHLKVADEHLYQAKRRGRNQVYPPVAADAGPAASHN</sequence>